<dbReference type="InterPro" id="IPR017224">
    <property type="entry name" value="Opine_Oxase_asu/HCN_bsu"/>
</dbReference>
<gene>
    <name evidence="3" type="ORF">GGR38_000786</name>
</gene>
<protein>
    <submittedName>
        <fullName evidence="3">Thioredoxin reductase</fullName>
    </submittedName>
</protein>
<dbReference type="PRINTS" id="PR00469">
    <property type="entry name" value="PNDRDTASEII"/>
</dbReference>
<comment type="caution">
    <text evidence="3">The sequence shown here is derived from an EMBL/GenBank/DDBJ whole genome shotgun (WGS) entry which is preliminary data.</text>
</comment>
<dbReference type="Pfam" id="PF07992">
    <property type="entry name" value="Pyr_redox_2"/>
    <property type="match status" value="1"/>
</dbReference>
<dbReference type="PANTHER" id="PTHR42949:SF3">
    <property type="entry name" value="ANAEROBIC GLYCEROL-3-PHOSPHATE DEHYDROGENASE SUBUNIT B"/>
    <property type="match status" value="1"/>
</dbReference>
<dbReference type="InterPro" id="IPR023753">
    <property type="entry name" value="FAD/NAD-binding_dom"/>
</dbReference>
<dbReference type="Gene3D" id="1.10.10.1100">
    <property type="entry name" value="BFD-like [2Fe-2S]-binding domain"/>
    <property type="match status" value="1"/>
</dbReference>
<evidence type="ECO:0000313" key="3">
    <source>
        <dbReference type="EMBL" id="MBB3953859.1"/>
    </source>
</evidence>
<evidence type="ECO:0000259" key="2">
    <source>
        <dbReference type="Pfam" id="PF07992"/>
    </source>
</evidence>
<reference evidence="3 4" key="1">
    <citation type="submission" date="2020-08" db="EMBL/GenBank/DDBJ databases">
        <title>Genomic Encyclopedia of Type Strains, Phase IV (KMG-IV): sequencing the most valuable type-strain genomes for metagenomic binning, comparative biology and taxonomic classification.</title>
        <authorList>
            <person name="Goeker M."/>
        </authorList>
    </citation>
    <scope>NUCLEOTIDE SEQUENCE [LARGE SCALE GENOMIC DNA]</scope>
    <source>
        <strain evidence="3 4">DSM 27057</strain>
    </source>
</reference>
<dbReference type="InterPro" id="IPR051691">
    <property type="entry name" value="Metab_Enz_Cyan_OpOx_G3PDH"/>
</dbReference>
<keyword evidence="4" id="KW-1185">Reference proteome</keyword>
<sequence length="455" mass="47665">MIDIAIIGGGPAGQAAAQQTLAAGLSTTMIDEQARPGGQILRQPPATFAVKGWMNGRLYRPLRRLLAQTEADTRLDWRGETSVAGIERIDTHFRLTLSGAHGGTLLARRVLIAAGCYDMPVAMPGWPLPGVMSAGAVQTLLKSQQVVAGQPIVLLGSHPLLLVLATQLLDAGADIAAVLMPQTYGQIARAALPYLAGAIFSPGPLIAAGAAMARLRRAGVPMMMGARPLGFTGDGRLEAVDYTWRGQTHRIAAQAAAVSYGFLPQSDLPRQIGAAVRWARPAGGWETVCDGAMRSSIPGLYVAGETTGVAGADAAMAEGEIAGITMARDAGAAAGSGIARAQARRARMQPFIDLLRAVADPGDVWPQATPETLLCRCEDISVAQVEATMARLSPMADASAVKHRCRIGMGLCQGRSCEHALVRRIAAARGCDPDAVAPFRVRFPARPLPVDEIID</sequence>
<dbReference type="Gene3D" id="3.50.50.60">
    <property type="entry name" value="FAD/NAD(P)-binding domain"/>
    <property type="match status" value="2"/>
</dbReference>
<dbReference type="InterPro" id="IPR036188">
    <property type="entry name" value="FAD/NAD-bd_sf"/>
</dbReference>
<name>A0A7W6G4N8_9SPHN</name>
<keyword evidence="1" id="KW-0560">Oxidoreductase</keyword>
<evidence type="ECO:0000256" key="1">
    <source>
        <dbReference type="ARBA" id="ARBA00023002"/>
    </source>
</evidence>
<dbReference type="SUPFAM" id="SSF51905">
    <property type="entry name" value="FAD/NAD(P)-binding domain"/>
    <property type="match status" value="1"/>
</dbReference>
<dbReference type="PIRSF" id="PIRSF037495">
    <property type="entry name" value="Opine_OX_OoxA/HcnB"/>
    <property type="match status" value="1"/>
</dbReference>
<feature type="domain" description="FAD/NAD(P)-binding" evidence="2">
    <location>
        <begin position="3"/>
        <end position="319"/>
    </location>
</feature>
<dbReference type="GO" id="GO:0016491">
    <property type="term" value="F:oxidoreductase activity"/>
    <property type="evidence" value="ECO:0007669"/>
    <property type="project" value="UniProtKB-KW"/>
</dbReference>
<accession>A0A7W6G4N8</accession>
<dbReference type="PRINTS" id="PR00368">
    <property type="entry name" value="FADPNR"/>
</dbReference>
<dbReference type="AlphaFoldDB" id="A0A7W6G4N8"/>
<organism evidence="3 4">
    <name type="scientific">Novosphingobium sediminicola</name>
    <dbReference type="NCBI Taxonomy" id="563162"/>
    <lineage>
        <taxon>Bacteria</taxon>
        <taxon>Pseudomonadati</taxon>
        <taxon>Pseudomonadota</taxon>
        <taxon>Alphaproteobacteria</taxon>
        <taxon>Sphingomonadales</taxon>
        <taxon>Sphingomonadaceae</taxon>
        <taxon>Novosphingobium</taxon>
    </lineage>
</organism>
<dbReference type="InterPro" id="IPR041854">
    <property type="entry name" value="BFD-like_2Fe2S-bd_dom_sf"/>
</dbReference>
<dbReference type="EMBL" id="JACIDX010000002">
    <property type="protein sequence ID" value="MBB3953859.1"/>
    <property type="molecule type" value="Genomic_DNA"/>
</dbReference>
<dbReference type="Proteomes" id="UP000548867">
    <property type="component" value="Unassembled WGS sequence"/>
</dbReference>
<proteinExistence type="predicted"/>
<dbReference type="PANTHER" id="PTHR42949">
    <property type="entry name" value="ANAEROBIC GLYCEROL-3-PHOSPHATE DEHYDROGENASE SUBUNIT B"/>
    <property type="match status" value="1"/>
</dbReference>
<evidence type="ECO:0000313" key="4">
    <source>
        <dbReference type="Proteomes" id="UP000548867"/>
    </source>
</evidence>
<dbReference type="RefSeq" id="WP_183622839.1">
    <property type="nucleotide sequence ID" value="NZ_JACIDX010000002.1"/>
</dbReference>